<organism evidence="6 7">
    <name type="scientific">Alsobacter ponti</name>
    <dbReference type="NCBI Taxonomy" id="2962936"/>
    <lineage>
        <taxon>Bacteria</taxon>
        <taxon>Pseudomonadati</taxon>
        <taxon>Pseudomonadota</taxon>
        <taxon>Alphaproteobacteria</taxon>
        <taxon>Hyphomicrobiales</taxon>
        <taxon>Alsobacteraceae</taxon>
        <taxon>Alsobacter</taxon>
    </lineage>
</organism>
<evidence type="ECO:0000256" key="3">
    <source>
        <dbReference type="ARBA" id="ARBA00023163"/>
    </source>
</evidence>
<reference evidence="6 7" key="1">
    <citation type="submission" date="2022-07" db="EMBL/GenBank/DDBJ databases">
        <authorList>
            <person name="Li W.-J."/>
            <person name="Deng Q.-Q."/>
        </authorList>
    </citation>
    <scope>NUCLEOTIDE SEQUENCE [LARGE SCALE GENOMIC DNA]</scope>
    <source>
        <strain evidence="6 7">SYSU M60028</strain>
    </source>
</reference>
<dbReference type="InterPro" id="IPR018490">
    <property type="entry name" value="cNMP-bd_dom_sf"/>
</dbReference>
<dbReference type="InterPro" id="IPR050397">
    <property type="entry name" value="Env_Response_Regulators"/>
</dbReference>
<dbReference type="SMART" id="SM00100">
    <property type="entry name" value="cNMP"/>
    <property type="match status" value="1"/>
</dbReference>
<dbReference type="InterPro" id="IPR014710">
    <property type="entry name" value="RmlC-like_jellyroll"/>
</dbReference>
<keyword evidence="7" id="KW-1185">Reference proteome</keyword>
<evidence type="ECO:0000313" key="6">
    <source>
        <dbReference type="EMBL" id="MCP8938019.1"/>
    </source>
</evidence>
<dbReference type="RefSeq" id="WP_254739511.1">
    <property type="nucleotide sequence ID" value="NZ_JANCLU010000004.1"/>
</dbReference>
<dbReference type="InterPro" id="IPR012318">
    <property type="entry name" value="HTH_CRP"/>
</dbReference>
<dbReference type="PANTHER" id="PTHR24567">
    <property type="entry name" value="CRP FAMILY TRANSCRIPTIONAL REGULATORY PROTEIN"/>
    <property type="match status" value="1"/>
</dbReference>
<evidence type="ECO:0000313" key="7">
    <source>
        <dbReference type="Proteomes" id="UP001205890"/>
    </source>
</evidence>
<dbReference type="Pfam" id="PF13545">
    <property type="entry name" value="HTH_Crp_2"/>
    <property type="match status" value="1"/>
</dbReference>
<dbReference type="Pfam" id="PF00027">
    <property type="entry name" value="cNMP_binding"/>
    <property type="match status" value="1"/>
</dbReference>
<evidence type="ECO:0000259" key="5">
    <source>
        <dbReference type="PROSITE" id="PS51063"/>
    </source>
</evidence>
<keyword evidence="2" id="KW-0238">DNA-binding</keyword>
<evidence type="ECO:0000256" key="1">
    <source>
        <dbReference type="ARBA" id="ARBA00023015"/>
    </source>
</evidence>
<keyword evidence="1" id="KW-0805">Transcription regulation</keyword>
<dbReference type="SMART" id="SM00419">
    <property type="entry name" value="HTH_CRP"/>
    <property type="match status" value="1"/>
</dbReference>
<dbReference type="InterPro" id="IPR000595">
    <property type="entry name" value="cNMP-bd_dom"/>
</dbReference>
<dbReference type="Proteomes" id="UP001205890">
    <property type="component" value="Unassembled WGS sequence"/>
</dbReference>
<comment type="caution">
    <text evidence="6">The sequence shown here is derived from an EMBL/GenBank/DDBJ whole genome shotgun (WGS) entry which is preliminary data.</text>
</comment>
<dbReference type="Gene3D" id="2.60.120.10">
    <property type="entry name" value="Jelly Rolls"/>
    <property type="match status" value="1"/>
</dbReference>
<accession>A0ABT1L996</accession>
<sequence>MRPEDVARIKTLPLFKDANEDTLRQVASVGFVQVFPSGVMLQEQGTRPDSLYVVIEGSVEVAGHHRGVDATVEVIRAPLPVVLSAVIADEALLASVTTLTRSTLLMTPAQIVRNAMTTDVGFAAAVARELSDQCRRTIRELHNQKLRTATERLANWVLAAHLEAHESEVIELPFKKRVLASLLGSSPESLSRNISALERHGVAFEGSRIRIADRDALFALACPTPLIDAFTPETAGMRPS</sequence>
<proteinExistence type="predicted"/>
<dbReference type="SUPFAM" id="SSF51206">
    <property type="entry name" value="cAMP-binding domain-like"/>
    <property type="match status" value="1"/>
</dbReference>
<dbReference type="EMBL" id="JANCLU010000004">
    <property type="protein sequence ID" value="MCP8938019.1"/>
    <property type="molecule type" value="Genomic_DNA"/>
</dbReference>
<evidence type="ECO:0000259" key="4">
    <source>
        <dbReference type="PROSITE" id="PS50042"/>
    </source>
</evidence>
<keyword evidence="3" id="KW-0804">Transcription</keyword>
<dbReference type="PROSITE" id="PS50042">
    <property type="entry name" value="CNMP_BINDING_3"/>
    <property type="match status" value="1"/>
</dbReference>
<dbReference type="NCBIfam" id="NF006901">
    <property type="entry name" value="PRK09392.1"/>
    <property type="match status" value="1"/>
</dbReference>
<dbReference type="InterPro" id="IPR036390">
    <property type="entry name" value="WH_DNA-bd_sf"/>
</dbReference>
<evidence type="ECO:0000256" key="2">
    <source>
        <dbReference type="ARBA" id="ARBA00023125"/>
    </source>
</evidence>
<dbReference type="Gene3D" id="1.10.10.10">
    <property type="entry name" value="Winged helix-like DNA-binding domain superfamily/Winged helix DNA-binding domain"/>
    <property type="match status" value="1"/>
</dbReference>
<feature type="domain" description="HTH crp-type" evidence="5">
    <location>
        <begin position="147"/>
        <end position="215"/>
    </location>
</feature>
<name>A0ABT1L996_9HYPH</name>
<dbReference type="SUPFAM" id="SSF46785">
    <property type="entry name" value="Winged helix' DNA-binding domain"/>
    <property type="match status" value="1"/>
</dbReference>
<dbReference type="PROSITE" id="PS51063">
    <property type="entry name" value="HTH_CRP_2"/>
    <property type="match status" value="1"/>
</dbReference>
<dbReference type="CDD" id="cd00038">
    <property type="entry name" value="CAP_ED"/>
    <property type="match status" value="1"/>
</dbReference>
<feature type="domain" description="Cyclic nucleotide-binding" evidence="4">
    <location>
        <begin position="14"/>
        <end position="61"/>
    </location>
</feature>
<protein>
    <submittedName>
        <fullName evidence="6">Helix-turn-helix domain-containing protein</fullName>
    </submittedName>
</protein>
<dbReference type="PANTHER" id="PTHR24567:SF26">
    <property type="entry name" value="REGULATORY PROTEIN YEIL"/>
    <property type="match status" value="1"/>
</dbReference>
<gene>
    <name evidence="6" type="ORF">NK718_05780</name>
</gene>
<dbReference type="InterPro" id="IPR036388">
    <property type="entry name" value="WH-like_DNA-bd_sf"/>
</dbReference>